<organism evidence="7 8">
    <name type="scientific">Solitalea longa</name>
    <dbReference type="NCBI Taxonomy" id="2079460"/>
    <lineage>
        <taxon>Bacteria</taxon>
        <taxon>Pseudomonadati</taxon>
        <taxon>Bacteroidota</taxon>
        <taxon>Sphingobacteriia</taxon>
        <taxon>Sphingobacteriales</taxon>
        <taxon>Sphingobacteriaceae</taxon>
        <taxon>Solitalea</taxon>
    </lineage>
</organism>
<dbReference type="PROSITE" id="PS50903">
    <property type="entry name" value="RUBREDOXIN_LIKE"/>
    <property type="match status" value="1"/>
</dbReference>
<dbReference type="GO" id="GO:0009055">
    <property type="term" value="F:electron transfer activity"/>
    <property type="evidence" value="ECO:0007669"/>
    <property type="project" value="TreeGrafter"/>
</dbReference>
<evidence type="ECO:0000256" key="4">
    <source>
        <dbReference type="ARBA" id="ARBA00022982"/>
    </source>
</evidence>
<dbReference type="AlphaFoldDB" id="A0A2S5A5I0"/>
<dbReference type="OrthoDB" id="9758182at2"/>
<evidence type="ECO:0000256" key="5">
    <source>
        <dbReference type="ARBA" id="ARBA00023004"/>
    </source>
</evidence>
<dbReference type="CDD" id="cd00730">
    <property type="entry name" value="rubredoxin"/>
    <property type="match status" value="1"/>
</dbReference>
<dbReference type="GO" id="GO:0043448">
    <property type="term" value="P:alkane catabolic process"/>
    <property type="evidence" value="ECO:0007669"/>
    <property type="project" value="TreeGrafter"/>
</dbReference>
<dbReference type="InterPro" id="IPR024935">
    <property type="entry name" value="Rubredoxin_dom"/>
</dbReference>
<dbReference type="EMBL" id="PQVF01000003">
    <property type="protein sequence ID" value="POY37774.1"/>
    <property type="molecule type" value="Genomic_DNA"/>
</dbReference>
<dbReference type="PANTHER" id="PTHR47627:SF1">
    <property type="entry name" value="RUBREDOXIN-1-RELATED"/>
    <property type="match status" value="1"/>
</dbReference>
<dbReference type="RefSeq" id="WP_103787905.1">
    <property type="nucleotide sequence ID" value="NZ_PQVF01000003.1"/>
</dbReference>
<dbReference type="InterPro" id="IPR050526">
    <property type="entry name" value="Rubredoxin_ET"/>
</dbReference>
<dbReference type="Pfam" id="PF03460">
    <property type="entry name" value="NIR_SIR_ferr"/>
    <property type="match status" value="1"/>
</dbReference>
<reference evidence="7 8" key="1">
    <citation type="submission" date="2018-01" db="EMBL/GenBank/DDBJ databases">
        <authorList>
            <person name="Gaut B.S."/>
            <person name="Morton B.R."/>
            <person name="Clegg M.T."/>
            <person name="Duvall M.R."/>
        </authorList>
    </citation>
    <scope>NUCLEOTIDE SEQUENCE [LARGE SCALE GENOMIC DNA]</scope>
    <source>
        <strain evidence="7 8">HR-AV</strain>
    </source>
</reference>
<dbReference type="PANTHER" id="PTHR47627">
    <property type="entry name" value="RUBREDOXIN"/>
    <property type="match status" value="1"/>
</dbReference>
<keyword evidence="4" id="KW-0249">Electron transport</keyword>
<keyword evidence="2" id="KW-0813">Transport</keyword>
<evidence type="ECO:0000256" key="1">
    <source>
        <dbReference type="ARBA" id="ARBA00001965"/>
    </source>
</evidence>
<dbReference type="InterPro" id="IPR024934">
    <property type="entry name" value="Rubredoxin-like_dom"/>
</dbReference>
<dbReference type="GO" id="GO:0005506">
    <property type="term" value="F:iron ion binding"/>
    <property type="evidence" value="ECO:0007669"/>
    <property type="project" value="InterPro"/>
</dbReference>
<protein>
    <submittedName>
        <fullName evidence="7">Rubredoxin</fullName>
    </submittedName>
</protein>
<keyword evidence="8" id="KW-1185">Reference proteome</keyword>
<name>A0A2S5A5I0_9SPHI</name>
<sequence length="494" mass="57075">MASKKSTVKINLPGGILSAGDLRTIVKAAEVVGVKEVQMSVRQQLYINLPHSKISEIVTELDNSGLFYEIDFDEYPNIVSSYVTDEVFNQPDWLTEGVYADVLDSFDYRPQLKINLVDSTQTLVPFFTGNINFISSAVPNYWHLFIRFPKVSVNYQWDGLIYTDDIAKLAKAIESAILANKELFYEKTNANGEFLQALIEREHNFAFRKTEEELEMPEFALPYYEGFNNYGKKIWLGVYRRDELFSIDFLKDICAICLKTKIGRIYTTPWKSIIVKGIEPEDQKYWSYILGKHQINVRHASNELNWQVEDLSAEGLTIKKYLARRFDSIDLKTHGLCFAIKTQPRTGLFGSVVIKKLHNVRKSKTKTSDRFDILYTPNFNANSKNYIVYKSRVLLTDMDEYLAELSRFYYEEKGLNNDFNQHFKIEEVKQEEDDELVEVYQCKECLSVYDVTYGDEIGDVLPGTTFNDLPDSYCCPICDAPKTSFVLTNLNFKL</sequence>
<gene>
    <name evidence="7" type="ORF">C3K47_04375</name>
</gene>
<dbReference type="SUPFAM" id="SSF55124">
    <property type="entry name" value="Nitrite/Sulfite reductase N-terminal domain-like"/>
    <property type="match status" value="1"/>
</dbReference>
<evidence type="ECO:0000256" key="2">
    <source>
        <dbReference type="ARBA" id="ARBA00022448"/>
    </source>
</evidence>
<evidence type="ECO:0000256" key="3">
    <source>
        <dbReference type="ARBA" id="ARBA00022723"/>
    </source>
</evidence>
<dbReference type="InterPro" id="IPR036136">
    <property type="entry name" value="Nit/Sulf_reduc_fer-like_dom_sf"/>
</dbReference>
<keyword evidence="5" id="KW-0408">Iron</keyword>
<dbReference type="Proteomes" id="UP000236893">
    <property type="component" value="Unassembled WGS sequence"/>
</dbReference>
<dbReference type="GO" id="GO:0016491">
    <property type="term" value="F:oxidoreductase activity"/>
    <property type="evidence" value="ECO:0007669"/>
    <property type="project" value="InterPro"/>
</dbReference>
<keyword evidence="3" id="KW-0479">Metal-binding</keyword>
<comment type="caution">
    <text evidence="7">The sequence shown here is derived from an EMBL/GenBank/DDBJ whole genome shotgun (WGS) entry which is preliminary data.</text>
</comment>
<feature type="domain" description="Rubredoxin-like" evidence="6">
    <location>
        <begin position="437"/>
        <end position="488"/>
    </location>
</feature>
<comment type="cofactor">
    <cofactor evidence="1">
        <name>Fe(3+)</name>
        <dbReference type="ChEBI" id="CHEBI:29034"/>
    </cofactor>
</comment>
<dbReference type="Pfam" id="PF00301">
    <property type="entry name" value="Rubredoxin"/>
    <property type="match status" value="1"/>
</dbReference>
<dbReference type="SUPFAM" id="SSF57802">
    <property type="entry name" value="Rubredoxin-like"/>
    <property type="match status" value="1"/>
</dbReference>
<evidence type="ECO:0000313" key="7">
    <source>
        <dbReference type="EMBL" id="POY37774.1"/>
    </source>
</evidence>
<proteinExistence type="predicted"/>
<accession>A0A2S5A5I0</accession>
<evidence type="ECO:0000313" key="8">
    <source>
        <dbReference type="Proteomes" id="UP000236893"/>
    </source>
</evidence>
<evidence type="ECO:0000259" key="6">
    <source>
        <dbReference type="PROSITE" id="PS50903"/>
    </source>
</evidence>
<dbReference type="InterPro" id="IPR005117">
    <property type="entry name" value="NiRdtase/SiRdtase_haem-b_fer"/>
</dbReference>
<dbReference type="Gene3D" id="2.20.28.10">
    <property type="match status" value="1"/>
</dbReference>